<reference evidence="6 7" key="1">
    <citation type="submission" date="2020-07" db="EMBL/GenBank/DDBJ databases">
        <title>Novel species isolated from subtropical streams in China.</title>
        <authorList>
            <person name="Lu H."/>
        </authorList>
    </citation>
    <scope>NUCLEOTIDE SEQUENCE [LARGE SCALE GENOMIC DNA]</scope>
    <source>
        <strain evidence="6 7">LX20W</strain>
    </source>
</reference>
<dbReference type="InterPro" id="IPR009057">
    <property type="entry name" value="Homeodomain-like_sf"/>
</dbReference>
<dbReference type="InterPro" id="IPR025943">
    <property type="entry name" value="Sigma_54_int_dom_ATP-bd_2"/>
</dbReference>
<dbReference type="Gene3D" id="3.30.450.40">
    <property type="match status" value="1"/>
</dbReference>
<gene>
    <name evidence="6" type="ORF">H3H37_11065</name>
</gene>
<dbReference type="GO" id="GO:0005524">
    <property type="term" value="F:ATP binding"/>
    <property type="evidence" value="ECO:0007669"/>
    <property type="project" value="UniProtKB-KW"/>
</dbReference>
<dbReference type="PRINTS" id="PR01590">
    <property type="entry name" value="HTHFIS"/>
</dbReference>
<dbReference type="InterPro" id="IPR025662">
    <property type="entry name" value="Sigma_54_int_dom_ATP-bd_1"/>
</dbReference>
<dbReference type="PROSITE" id="PS00675">
    <property type="entry name" value="SIGMA54_INTERACT_1"/>
    <property type="match status" value="1"/>
</dbReference>
<dbReference type="PANTHER" id="PTHR32071:SF77">
    <property type="entry name" value="TRANSCRIPTIONAL REGULATORY PROTEIN"/>
    <property type="match status" value="1"/>
</dbReference>
<dbReference type="SMART" id="SM00382">
    <property type="entry name" value="AAA"/>
    <property type="match status" value="1"/>
</dbReference>
<dbReference type="Pfam" id="PF02954">
    <property type="entry name" value="HTH_8"/>
    <property type="match status" value="1"/>
</dbReference>
<evidence type="ECO:0000256" key="1">
    <source>
        <dbReference type="ARBA" id="ARBA00022741"/>
    </source>
</evidence>
<organism evidence="6 7">
    <name type="scientific">Rugamonas brunnea</name>
    <dbReference type="NCBI Taxonomy" id="2758569"/>
    <lineage>
        <taxon>Bacteria</taxon>
        <taxon>Pseudomonadati</taxon>
        <taxon>Pseudomonadota</taxon>
        <taxon>Betaproteobacteria</taxon>
        <taxon>Burkholderiales</taxon>
        <taxon>Oxalobacteraceae</taxon>
        <taxon>Telluria group</taxon>
        <taxon>Rugamonas</taxon>
    </lineage>
</organism>
<proteinExistence type="predicted"/>
<evidence type="ECO:0000259" key="5">
    <source>
        <dbReference type="PROSITE" id="PS50045"/>
    </source>
</evidence>
<dbReference type="InterPro" id="IPR058031">
    <property type="entry name" value="AAA_lid_NorR"/>
</dbReference>
<dbReference type="EMBL" id="JACEZT010000006">
    <property type="protein sequence ID" value="MBA5637593.1"/>
    <property type="molecule type" value="Genomic_DNA"/>
</dbReference>
<dbReference type="InterPro" id="IPR002078">
    <property type="entry name" value="Sigma_54_int"/>
</dbReference>
<keyword evidence="2" id="KW-0067">ATP-binding</keyword>
<name>A0A7W2ES49_9BURK</name>
<dbReference type="Pfam" id="PF00158">
    <property type="entry name" value="Sigma54_activat"/>
    <property type="match status" value="1"/>
</dbReference>
<dbReference type="Gene3D" id="1.10.8.60">
    <property type="match status" value="1"/>
</dbReference>
<feature type="domain" description="Sigma-54 factor interaction" evidence="5">
    <location>
        <begin position="291"/>
        <end position="515"/>
    </location>
</feature>
<dbReference type="PROSITE" id="PS00676">
    <property type="entry name" value="SIGMA54_INTERACT_2"/>
    <property type="match status" value="1"/>
</dbReference>
<dbReference type="Gene3D" id="1.10.10.60">
    <property type="entry name" value="Homeodomain-like"/>
    <property type="match status" value="1"/>
</dbReference>
<keyword evidence="1" id="KW-0547">Nucleotide-binding</keyword>
<dbReference type="InterPro" id="IPR002197">
    <property type="entry name" value="HTH_Fis"/>
</dbReference>
<dbReference type="AlphaFoldDB" id="A0A7W2ES49"/>
<dbReference type="PROSITE" id="PS50045">
    <property type="entry name" value="SIGMA54_INTERACT_4"/>
    <property type="match status" value="1"/>
</dbReference>
<dbReference type="GO" id="GO:0043565">
    <property type="term" value="F:sequence-specific DNA binding"/>
    <property type="evidence" value="ECO:0007669"/>
    <property type="project" value="InterPro"/>
</dbReference>
<sequence>MQHESAMNSPSLLFVHALPVLDLLQHQLCGKDMAVLVADAQGQPLHVRGDAALAQRAAGPDGALRAALAGPDPVCLPAPCAGACAPPCQHEASGGAAAPIVDGQGRLCGVLAILGDCASDQPCMLALARMSANMIERQLFLASAPQGLTLHFHARGACIGTLQDGLASCSADGRAVMVNAAGLAQLGLPRAALASHTFASLFGATLAELAERCRMAAPGPATLCLRDGGVAHCRVQFWDSCDTMDRPCAGGVVSGADDDAAGAGPARRVRAGLGRLPDLPPPLAETALGRLDTGDARMAQVIAKLRKVAGTDIAVLITGETGSGKEWLAQAIHRDSPRARQPFVAINCASIPESLIESELFGYEEGAFTGARRKGSPGKIALANGGTLFLDEIGDMPLPLQARLLRVLQERQVTPLGSARSIPVDIALVCATHRNLREQIEARAFREDLYYRLNGLVVKLPALRERTDLPALLARVLCEEGSGCTVAPDVARLMERHRWPGNLRQLRSVLRTAAVMAGPGQEIGLDHLADDFMDDLAPAVAGTEAASYDGAPALALDQMELQMIQRTLAAHGGNTSAAARALGISRNTIYRKLGMDRLAAA</sequence>
<accession>A0A7W2ES49</accession>
<dbReference type="InterPro" id="IPR003593">
    <property type="entry name" value="AAA+_ATPase"/>
</dbReference>
<evidence type="ECO:0000313" key="7">
    <source>
        <dbReference type="Proteomes" id="UP000534388"/>
    </source>
</evidence>
<keyword evidence="3" id="KW-0805">Transcription regulation</keyword>
<evidence type="ECO:0000256" key="2">
    <source>
        <dbReference type="ARBA" id="ARBA00022840"/>
    </source>
</evidence>
<dbReference type="InterPro" id="IPR027417">
    <property type="entry name" value="P-loop_NTPase"/>
</dbReference>
<dbReference type="CDD" id="cd00009">
    <property type="entry name" value="AAA"/>
    <property type="match status" value="1"/>
</dbReference>
<dbReference type="GO" id="GO:0006355">
    <property type="term" value="P:regulation of DNA-templated transcription"/>
    <property type="evidence" value="ECO:0007669"/>
    <property type="project" value="InterPro"/>
</dbReference>
<dbReference type="Gene3D" id="3.40.50.300">
    <property type="entry name" value="P-loop containing nucleotide triphosphate hydrolases"/>
    <property type="match status" value="1"/>
</dbReference>
<dbReference type="SUPFAM" id="SSF46689">
    <property type="entry name" value="Homeodomain-like"/>
    <property type="match status" value="1"/>
</dbReference>
<comment type="caution">
    <text evidence="6">The sequence shown here is derived from an EMBL/GenBank/DDBJ whole genome shotgun (WGS) entry which is preliminary data.</text>
</comment>
<evidence type="ECO:0000313" key="6">
    <source>
        <dbReference type="EMBL" id="MBA5637593.1"/>
    </source>
</evidence>
<dbReference type="Proteomes" id="UP000534388">
    <property type="component" value="Unassembled WGS sequence"/>
</dbReference>
<keyword evidence="7" id="KW-1185">Reference proteome</keyword>
<dbReference type="SUPFAM" id="SSF52540">
    <property type="entry name" value="P-loop containing nucleoside triphosphate hydrolases"/>
    <property type="match status" value="1"/>
</dbReference>
<dbReference type="PANTHER" id="PTHR32071">
    <property type="entry name" value="TRANSCRIPTIONAL REGULATORY PROTEIN"/>
    <property type="match status" value="1"/>
</dbReference>
<dbReference type="InterPro" id="IPR029016">
    <property type="entry name" value="GAF-like_dom_sf"/>
</dbReference>
<dbReference type="Pfam" id="PF25601">
    <property type="entry name" value="AAA_lid_14"/>
    <property type="match status" value="1"/>
</dbReference>
<evidence type="ECO:0000256" key="3">
    <source>
        <dbReference type="ARBA" id="ARBA00023015"/>
    </source>
</evidence>
<protein>
    <submittedName>
        <fullName evidence="6">Sigma 54-interacting transcriptional regulator</fullName>
    </submittedName>
</protein>
<dbReference type="FunFam" id="3.40.50.300:FF:000006">
    <property type="entry name" value="DNA-binding transcriptional regulator NtrC"/>
    <property type="match status" value="1"/>
</dbReference>
<keyword evidence="4" id="KW-0804">Transcription</keyword>
<evidence type="ECO:0000256" key="4">
    <source>
        <dbReference type="ARBA" id="ARBA00023163"/>
    </source>
</evidence>